<evidence type="ECO:0000313" key="22">
    <source>
        <dbReference type="Proteomes" id="UP000594632"/>
    </source>
</evidence>
<evidence type="ECO:0000313" key="18">
    <source>
        <dbReference type="Proteomes" id="UP000273443"/>
    </source>
</evidence>
<evidence type="ECO:0000313" key="21">
    <source>
        <dbReference type="Proteomes" id="UP000282269"/>
    </source>
</evidence>
<dbReference type="Proteomes" id="UP000273443">
    <property type="component" value="Chromosome"/>
</dbReference>
<accession>A0A0E3GU68</accession>
<dbReference type="Proteomes" id="UP000273194">
    <property type="component" value="Chromosome"/>
</dbReference>
<evidence type="ECO:0000313" key="4">
    <source>
        <dbReference type="EMBL" id="AZF69497.1"/>
    </source>
</evidence>
<evidence type="ECO:0000313" key="2">
    <source>
        <dbReference type="EMBL" id="AKA77740.1"/>
    </source>
</evidence>
<name>A0A0E3GU68_SACSO</name>
<dbReference type="KEGG" id="ssof:SULC_1154"/>
<dbReference type="OrthoDB" id="44054at2157"/>
<dbReference type="KEGG" id="ssoa:SULA_1155"/>
<evidence type="ECO:0000313" key="13">
    <source>
        <dbReference type="Proteomes" id="UP000033085"/>
    </source>
</evidence>
<dbReference type="Proteomes" id="UP000033085">
    <property type="component" value="Chromosome"/>
</dbReference>
<evidence type="ECO:0000313" key="5">
    <source>
        <dbReference type="EMBL" id="AZF72117.1"/>
    </source>
</evidence>
<dbReference type="Proteomes" id="UP000033106">
    <property type="component" value="Chromosome"/>
</dbReference>
<evidence type="ECO:0000313" key="10">
    <source>
        <dbReference type="EMBL" id="AZF85163.1"/>
    </source>
</evidence>
<dbReference type="EMBL" id="CP011055">
    <property type="protein sequence ID" value="AKA75046.1"/>
    <property type="molecule type" value="Genomic_DNA"/>
</dbReference>
<evidence type="ECO:0000313" key="19">
    <source>
        <dbReference type="Proteomes" id="UP000275843"/>
    </source>
</evidence>
<evidence type="ECO:0000313" key="1">
    <source>
        <dbReference type="EMBL" id="AKA75046.1"/>
    </source>
</evidence>
<evidence type="ECO:0000313" key="7">
    <source>
        <dbReference type="EMBL" id="AZF77344.1"/>
    </source>
</evidence>
<dbReference type="Proteomes" id="UP000033057">
    <property type="component" value="Chromosome"/>
</dbReference>
<evidence type="ECO:0000313" key="6">
    <source>
        <dbReference type="EMBL" id="AZF74737.1"/>
    </source>
</evidence>
<evidence type="ECO:0000313" key="12">
    <source>
        <dbReference type="Proteomes" id="UP000033057"/>
    </source>
</evidence>
<dbReference type="EMBL" id="CP033240">
    <property type="protein sequence ID" value="AZF82556.1"/>
    <property type="molecule type" value="Genomic_DNA"/>
</dbReference>
<reference evidence="11 22" key="4">
    <citation type="journal article" date="2020" name="Nat. Commun.">
        <title>The structures of two archaeal type IV pili illuminate evolutionary relationships.</title>
        <authorList>
            <person name="Wang F."/>
            <person name="Baquero D.P."/>
            <person name="Su Z."/>
            <person name="Beltran L.C."/>
            <person name="Prangishvili D."/>
            <person name="Krupovic M."/>
            <person name="Egelman E.H."/>
        </authorList>
    </citation>
    <scope>NUCLEOTIDE SEQUENCE [LARGE SCALE GENOMIC DNA]</scope>
    <source>
        <strain evidence="11 22">POZ149</strain>
    </source>
</reference>
<evidence type="ECO:0000313" key="15">
    <source>
        <dbReference type="Proteomes" id="UP000267993"/>
    </source>
</evidence>
<dbReference type="EMBL" id="CP050869">
    <property type="protein sequence ID" value="QPG51308.1"/>
    <property type="molecule type" value="Genomic_DNA"/>
</dbReference>
<dbReference type="EMBL" id="CP033236">
    <property type="protein sequence ID" value="AZF72117.1"/>
    <property type="molecule type" value="Genomic_DNA"/>
</dbReference>
<organism evidence="1 13">
    <name type="scientific">Saccharolobus solfataricus</name>
    <name type="common">Sulfolobus solfataricus</name>
    <dbReference type="NCBI Taxonomy" id="2287"/>
    <lineage>
        <taxon>Archaea</taxon>
        <taxon>Thermoproteota</taxon>
        <taxon>Thermoprotei</taxon>
        <taxon>Sulfolobales</taxon>
        <taxon>Sulfolobaceae</taxon>
        <taxon>Saccharolobus</taxon>
    </lineage>
</organism>
<reference evidence="15 16" key="2">
    <citation type="journal article" date="2018" name="Proc. Natl. Acad. Sci. U.S.A.">
        <title>Nonmutational mechanism of inheritance in the Archaeon Sulfolobus solfataricus.</title>
        <authorList>
            <person name="Payne S."/>
            <person name="McCarthy S."/>
            <person name="Johnson T."/>
            <person name="North E."/>
            <person name="Blum P."/>
        </authorList>
    </citation>
    <scope>NUCLEOTIDE SEQUENCE [LARGE SCALE GENOMIC DNA]</scope>
    <source>
        <strain evidence="5 15">SARC-H</strain>
        <strain evidence="6 19">SARC-I</strain>
        <strain evidence="8 20">SARC-N</strain>
        <strain evidence="9 21">SARC-O</strain>
        <strain evidence="10 16">SUL120</strain>
        <strain evidence="4 17">SULG</strain>
        <strain evidence="7 18">SULM</strain>
    </source>
</reference>
<dbReference type="AlphaFoldDB" id="A0A0E3GU68"/>
<evidence type="ECO:0000313" key="11">
    <source>
        <dbReference type="EMBL" id="QPG51308.1"/>
    </source>
</evidence>
<dbReference type="EMBL" id="CP033235">
    <property type="protein sequence ID" value="AZF69497.1"/>
    <property type="molecule type" value="Genomic_DNA"/>
</dbReference>
<dbReference type="EMBL" id="CP011056">
    <property type="protein sequence ID" value="AKA77740.1"/>
    <property type="molecule type" value="Genomic_DNA"/>
</dbReference>
<dbReference type="Proteomes" id="UP000267993">
    <property type="component" value="Chromosome"/>
</dbReference>
<proteinExistence type="predicted"/>
<dbReference type="KEGG" id="ssol:SULB_1156"/>
<evidence type="ECO:0000313" key="14">
    <source>
        <dbReference type="Proteomes" id="UP000033106"/>
    </source>
</evidence>
<dbReference type="PATRIC" id="fig|2287.6.peg.1215"/>
<evidence type="ECO:0000313" key="17">
    <source>
        <dbReference type="Proteomes" id="UP000273194"/>
    </source>
</evidence>
<dbReference type="EMBL" id="CP033241">
    <property type="protein sequence ID" value="AZF85163.1"/>
    <property type="molecule type" value="Genomic_DNA"/>
</dbReference>
<dbReference type="EMBL" id="CP011057">
    <property type="protein sequence ID" value="AKA80433.1"/>
    <property type="molecule type" value="Genomic_DNA"/>
</dbReference>
<dbReference type="EMBL" id="CP033238">
    <property type="protein sequence ID" value="AZF77344.1"/>
    <property type="molecule type" value="Genomic_DNA"/>
</dbReference>
<evidence type="ECO:0000313" key="20">
    <source>
        <dbReference type="Proteomes" id="UP000278715"/>
    </source>
</evidence>
<dbReference type="GeneID" id="24780116"/>
<dbReference type="Proteomes" id="UP000269431">
    <property type="component" value="Chromosome"/>
</dbReference>
<dbReference type="RefSeq" id="WP_009990369.1">
    <property type="nucleotide sequence ID" value="NZ_CP011055.2"/>
</dbReference>
<sequence>MVCEFLPRKFKQQLVEMADDEDLVEVGFKKKTIYALREGRFIISDEKCEKLVGVLAMKRKEKLVDVLNTALNEFRREIEKII</sequence>
<protein>
    <submittedName>
        <fullName evidence="1">Isocitrate dehydrogenase</fullName>
    </submittedName>
</protein>
<dbReference type="Proteomes" id="UP000282269">
    <property type="component" value="Chromosome"/>
</dbReference>
<evidence type="ECO:0000313" key="3">
    <source>
        <dbReference type="EMBL" id="AKA80433.1"/>
    </source>
</evidence>
<reference evidence="12 13" key="1">
    <citation type="journal article" date="2015" name="Genome Announc.">
        <title>Complete Genome Sequence of Sulfolobus solfataricus Strain 98/2 and Evolved Derivatives.</title>
        <authorList>
            <person name="McCarthy S."/>
            <person name="Gradnigo J."/>
            <person name="Johnson T."/>
            <person name="Payne S."/>
            <person name="Lipzen A."/>
            <person name="Martin J."/>
            <person name="Schackwitz W."/>
            <person name="Moriyama E."/>
            <person name="Blum P."/>
        </authorList>
    </citation>
    <scope>NUCLEOTIDE SEQUENCE [LARGE SCALE GENOMIC DNA]</scope>
    <source>
        <strain evidence="12">98/2 SULC</strain>
        <strain evidence="1">SARC-B</strain>
        <strain evidence="2">SARC-C</strain>
        <strain evidence="3 14">SULA</strain>
        <strain evidence="13">SULB</strain>
    </source>
</reference>
<dbReference type="GeneID" id="44129103"/>
<evidence type="ECO:0000313" key="9">
    <source>
        <dbReference type="EMBL" id="AZF82556.1"/>
    </source>
</evidence>
<gene>
    <name evidence="11" type="ORF">HFC64_12175</name>
    <name evidence="3" type="ORF">SULA_1155</name>
    <name evidence="1" type="ORF">SULB_1156</name>
    <name evidence="2" type="ORF">SULC_1154</name>
    <name evidence="4" type="ORF">SULG_05700</name>
    <name evidence="5" type="ORF">SULH_05700</name>
    <name evidence="6" type="ORF">SULI_05700</name>
    <name evidence="7" type="ORF">SULM_05700</name>
    <name evidence="8" type="ORF">SULN_05700</name>
    <name evidence="9" type="ORF">SULO_05710</name>
    <name evidence="10" type="ORF">SULZ_05935</name>
</gene>
<dbReference type="Proteomes" id="UP000275843">
    <property type="component" value="Chromosome"/>
</dbReference>
<dbReference type="EMBL" id="CP033237">
    <property type="protein sequence ID" value="AZF74737.1"/>
    <property type="molecule type" value="Genomic_DNA"/>
</dbReference>
<dbReference type="Proteomes" id="UP000594632">
    <property type="component" value="Chromosome"/>
</dbReference>
<dbReference type="Proteomes" id="UP000278715">
    <property type="component" value="Chromosome"/>
</dbReference>
<evidence type="ECO:0000313" key="8">
    <source>
        <dbReference type="EMBL" id="AZF79950.1"/>
    </source>
</evidence>
<evidence type="ECO:0000313" key="16">
    <source>
        <dbReference type="Proteomes" id="UP000269431"/>
    </source>
</evidence>
<reference evidence="1" key="3">
    <citation type="submission" date="2018-10" db="EMBL/GenBank/DDBJ databases">
        <authorList>
            <person name="McCarthy S."/>
            <person name="Gradnigo J."/>
            <person name="Johnson T."/>
            <person name="Payne S."/>
            <person name="Lipzen A."/>
            <person name="Schackwitz W."/>
            <person name="Martin J."/>
            <person name="Moriyama E."/>
            <person name="Blum P."/>
        </authorList>
    </citation>
    <scope>NUCLEOTIDE SEQUENCE</scope>
    <source>
        <strain evidence="1">SARC-B</strain>
        <strain evidence="2">SARC-C</strain>
        <strain evidence="3">SULA</strain>
    </source>
</reference>
<dbReference type="EMBL" id="CP033239">
    <property type="protein sequence ID" value="AZF79950.1"/>
    <property type="molecule type" value="Genomic_DNA"/>
</dbReference>